<evidence type="ECO:0000256" key="5">
    <source>
        <dbReference type="ARBA" id="ARBA00049052"/>
    </source>
</evidence>
<keyword evidence="3" id="KW-0816">Tricarboxylic acid cycle</keyword>
<proteinExistence type="inferred from homology"/>
<dbReference type="GO" id="GO:0050440">
    <property type="term" value="F:2-methylcitrate synthase activity"/>
    <property type="evidence" value="ECO:0007669"/>
    <property type="project" value="UniProtKB-EC"/>
</dbReference>
<protein>
    <recommendedName>
        <fullName evidence="7">Citrate synthase</fullName>
    </recommendedName>
</protein>
<dbReference type="GO" id="GO:0005829">
    <property type="term" value="C:cytosol"/>
    <property type="evidence" value="ECO:0007669"/>
    <property type="project" value="TreeGrafter"/>
</dbReference>
<dbReference type="InterPro" id="IPR036969">
    <property type="entry name" value="Citrate_synthase_sf"/>
</dbReference>
<comment type="pathway">
    <text evidence="1">Carbohydrate metabolism; tricarboxylic acid cycle; isocitrate from oxaloacetate: step 1/2.</text>
</comment>
<evidence type="ECO:0000256" key="9">
    <source>
        <dbReference type="RuleBase" id="RU003406"/>
    </source>
</evidence>
<dbReference type="InterPro" id="IPR016143">
    <property type="entry name" value="Citrate_synth-like_sm_a-sub"/>
</dbReference>
<keyword evidence="11" id="KW-1185">Reference proteome</keyword>
<dbReference type="InterPro" id="IPR016142">
    <property type="entry name" value="Citrate_synth-like_lrg_a-sub"/>
</dbReference>
<reference evidence="10 11" key="1">
    <citation type="submission" date="2019-02" db="EMBL/GenBank/DDBJ databases">
        <title>Deep-cultivation of Planctomycetes and their phenomic and genomic characterization uncovers novel biology.</title>
        <authorList>
            <person name="Wiegand S."/>
            <person name="Jogler M."/>
            <person name="Boedeker C."/>
            <person name="Pinto D."/>
            <person name="Vollmers J."/>
            <person name="Rivas-Marin E."/>
            <person name="Kohn T."/>
            <person name="Peeters S.H."/>
            <person name="Heuer A."/>
            <person name="Rast P."/>
            <person name="Oberbeckmann S."/>
            <person name="Bunk B."/>
            <person name="Jeske O."/>
            <person name="Meyerdierks A."/>
            <person name="Storesund J.E."/>
            <person name="Kallscheuer N."/>
            <person name="Luecker S."/>
            <person name="Lage O.M."/>
            <person name="Pohl T."/>
            <person name="Merkel B.J."/>
            <person name="Hornburger P."/>
            <person name="Mueller R.-W."/>
            <person name="Bruemmer F."/>
            <person name="Labrenz M."/>
            <person name="Spormann A.M."/>
            <person name="Op den Camp H."/>
            <person name="Overmann J."/>
            <person name="Amann R."/>
            <person name="Jetten M.S.M."/>
            <person name="Mascher T."/>
            <person name="Medema M.H."/>
            <person name="Devos D.P."/>
            <person name="Kaster A.-K."/>
            <person name="Ovreas L."/>
            <person name="Rohde M."/>
            <person name="Galperin M.Y."/>
            <person name="Jogler C."/>
        </authorList>
    </citation>
    <scope>NUCLEOTIDE SEQUENCE [LARGE SCALE GENOMIC DNA]</scope>
    <source>
        <strain evidence="10 11">HG15A2</strain>
    </source>
</reference>
<dbReference type="GO" id="GO:0006099">
    <property type="term" value="P:tricarboxylic acid cycle"/>
    <property type="evidence" value="ECO:0007669"/>
    <property type="project" value="UniProtKB-UniPathway"/>
</dbReference>
<dbReference type="UniPathway" id="UPA00223"/>
<evidence type="ECO:0000256" key="3">
    <source>
        <dbReference type="ARBA" id="ARBA00022532"/>
    </source>
</evidence>
<dbReference type="Gene3D" id="1.10.230.10">
    <property type="entry name" value="Cytochrome P450-Terp, domain 2"/>
    <property type="match status" value="1"/>
</dbReference>
<dbReference type="GO" id="GO:0036440">
    <property type="term" value="F:citrate synthase activity"/>
    <property type="evidence" value="ECO:0007669"/>
    <property type="project" value="UniProtKB-EC"/>
</dbReference>
<evidence type="ECO:0000256" key="7">
    <source>
        <dbReference type="PIRNR" id="PIRNR001369"/>
    </source>
</evidence>
<evidence type="ECO:0000313" key="11">
    <source>
        <dbReference type="Proteomes" id="UP000319852"/>
    </source>
</evidence>
<feature type="active site" evidence="8">
    <location>
        <position position="264"/>
    </location>
</feature>
<dbReference type="EMBL" id="CP036263">
    <property type="protein sequence ID" value="QDS97243.1"/>
    <property type="molecule type" value="Genomic_DNA"/>
</dbReference>
<dbReference type="PIRSF" id="PIRSF001369">
    <property type="entry name" value="Citrate_synth"/>
    <property type="match status" value="1"/>
</dbReference>
<evidence type="ECO:0000256" key="4">
    <source>
        <dbReference type="ARBA" id="ARBA00022679"/>
    </source>
</evidence>
<evidence type="ECO:0000256" key="6">
    <source>
        <dbReference type="ARBA" id="ARBA00049288"/>
    </source>
</evidence>
<dbReference type="FunFam" id="1.10.230.10:FF:000003">
    <property type="entry name" value="Citrate synthase"/>
    <property type="match status" value="1"/>
</dbReference>
<evidence type="ECO:0000313" key="10">
    <source>
        <dbReference type="EMBL" id="QDS97243.1"/>
    </source>
</evidence>
<dbReference type="InterPro" id="IPR019810">
    <property type="entry name" value="Citrate_synthase_AS"/>
</dbReference>
<dbReference type="OrthoDB" id="9800864at2"/>
<dbReference type="InterPro" id="IPR011278">
    <property type="entry name" value="2-MeCitrate/Citrate_synth_II"/>
</dbReference>
<dbReference type="PRINTS" id="PR00143">
    <property type="entry name" value="CITRTSNTHASE"/>
</dbReference>
<name>A0A517MQT1_9BACT</name>
<evidence type="ECO:0000256" key="2">
    <source>
        <dbReference type="ARBA" id="ARBA00010566"/>
    </source>
</evidence>
<dbReference type="SUPFAM" id="SSF48256">
    <property type="entry name" value="Citrate synthase"/>
    <property type="match status" value="1"/>
</dbReference>
<dbReference type="InterPro" id="IPR024176">
    <property type="entry name" value="Citrate_synthase_bac-typ"/>
</dbReference>
<dbReference type="NCBIfam" id="TIGR01800">
    <property type="entry name" value="cit_synth_II"/>
    <property type="match status" value="1"/>
</dbReference>
<dbReference type="InterPro" id="IPR002020">
    <property type="entry name" value="Citrate_synthase"/>
</dbReference>
<dbReference type="PANTHER" id="PTHR11739:SF4">
    <property type="entry name" value="CITRATE SYNTHASE, PEROXISOMAL"/>
    <property type="match status" value="1"/>
</dbReference>
<dbReference type="Gene3D" id="1.10.580.10">
    <property type="entry name" value="Citrate Synthase, domain 1"/>
    <property type="match status" value="1"/>
</dbReference>
<dbReference type="NCBIfam" id="NF010636">
    <property type="entry name" value="PRK14033.1"/>
    <property type="match status" value="1"/>
</dbReference>
<feature type="active site" evidence="8">
    <location>
        <position position="315"/>
    </location>
</feature>
<dbReference type="RefSeq" id="WP_145057461.1">
    <property type="nucleotide sequence ID" value="NZ_CP036263.1"/>
</dbReference>
<comment type="catalytic activity">
    <reaction evidence="5">
        <text>propanoyl-CoA + oxaloacetate + H2O = (2S,3S)-2-methylcitrate + CoA + H(+)</text>
        <dbReference type="Rhea" id="RHEA:23780"/>
        <dbReference type="ChEBI" id="CHEBI:15377"/>
        <dbReference type="ChEBI" id="CHEBI:15378"/>
        <dbReference type="ChEBI" id="CHEBI:16452"/>
        <dbReference type="ChEBI" id="CHEBI:57287"/>
        <dbReference type="ChEBI" id="CHEBI:57392"/>
        <dbReference type="ChEBI" id="CHEBI:58853"/>
        <dbReference type="EC" id="2.3.3.5"/>
    </reaction>
</comment>
<dbReference type="PANTHER" id="PTHR11739">
    <property type="entry name" value="CITRATE SYNTHASE"/>
    <property type="match status" value="1"/>
</dbReference>
<dbReference type="AlphaFoldDB" id="A0A517MQT1"/>
<accession>A0A517MQT1</accession>
<comment type="catalytic activity">
    <reaction evidence="6">
        <text>oxaloacetate + acetyl-CoA + H2O = citrate + CoA + H(+)</text>
        <dbReference type="Rhea" id="RHEA:16845"/>
        <dbReference type="ChEBI" id="CHEBI:15377"/>
        <dbReference type="ChEBI" id="CHEBI:15378"/>
        <dbReference type="ChEBI" id="CHEBI:16452"/>
        <dbReference type="ChEBI" id="CHEBI:16947"/>
        <dbReference type="ChEBI" id="CHEBI:57287"/>
        <dbReference type="ChEBI" id="CHEBI:57288"/>
        <dbReference type="EC" id="2.3.3.16"/>
    </reaction>
</comment>
<evidence type="ECO:0000256" key="8">
    <source>
        <dbReference type="PIRSR" id="PIRSR001369-1"/>
    </source>
</evidence>
<dbReference type="Proteomes" id="UP000319852">
    <property type="component" value="Chromosome"/>
</dbReference>
<dbReference type="Pfam" id="PF00285">
    <property type="entry name" value="Citrate_synt"/>
    <property type="match status" value="1"/>
</dbReference>
<keyword evidence="10" id="KW-0012">Acyltransferase</keyword>
<dbReference type="PROSITE" id="PS00480">
    <property type="entry name" value="CITRATE_SYNTHASE"/>
    <property type="match status" value="1"/>
</dbReference>
<evidence type="ECO:0000256" key="1">
    <source>
        <dbReference type="ARBA" id="ARBA00004751"/>
    </source>
</evidence>
<keyword evidence="4 7" id="KW-0808">Transferase</keyword>
<gene>
    <name evidence="10" type="primary">gltA_1</name>
    <name evidence="10" type="ORF">HG15A2_05040</name>
</gene>
<dbReference type="GO" id="GO:0005975">
    <property type="term" value="P:carbohydrate metabolic process"/>
    <property type="evidence" value="ECO:0007669"/>
    <property type="project" value="TreeGrafter"/>
</dbReference>
<comment type="similarity">
    <text evidence="2 7 9">Belongs to the citrate synthase family.</text>
</comment>
<dbReference type="KEGG" id="amob:HG15A2_05040"/>
<sequence length="379" mass="41664">MATPDRFVAKKGLEGVVFDTTAVSNVLPAEKSLYYRGYPVHELAEQCEFEEVAYLLLFGELPNAAQLDAFQDQERSSRELSSDLLEVIERFPVKGHPMDAVRTGVSFLGMEDEFSGADDPESAVRKGIALLAKIPTMIAATQRLRRGQEVIPPREDLSIAANFFNMCQGDVPEAEVVKAFDGAMTLYAEHGFNASTFSARVIVSTLSDLCGAVSGAIAALKGSLHGGANEAVMHLLEEIGTPEKALPWLEEALASKRKIMGFGHRVYRSGDSRVPTMSKYRDSLAKLRDGQKWLEISNVLETEMISRKNIYPNLDFPAGPAYYLMGFEIDLFTPIFVMARVVGWTAHVAEQLSDNRLVRPLAEYVGPGPREVVGIGERS</sequence>
<organism evidence="10 11">
    <name type="scientific">Adhaeretor mobilis</name>
    <dbReference type="NCBI Taxonomy" id="1930276"/>
    <lineage>
        <taxon>Bacteria</taxon>
        <taxon>Pseudomonadati</taxon>
        <taxon>Planctomycetota</taxon>
        <taxon>Planctomycetia</taxon>
        <taxon>Pirellulales</taxon>
        <taxon>Lacipirellulaceae</taxon>
        <taxon>Adhaeretor</taxon>
    </lineage>
</organism>